<accession>A0ABQ9WTL8</accession>
<reference evidence="2 3" key="1">
    <citation type="journal article" date="2022" name="bioRxiv">
        <title>Genomics of Preaxostyla Flagellates Illuminates Evolutionary Transitions and the Path Towards Mitochondrial Loss.</title>
        <authorList>
            <person name="Novak L.V.F."/>
            <person name="Treitli S.C."/>
            <person name="Pyrih J."/>
            <person name="Halakuc P."/>
            <person name="Pipaliya S.V."/>
            <person name="Vacek V."/>
            <person name="Brzon O."/>
            <person name="Soukal P."/>
            <person name="Eme L."/>
            <person name="Dacks J.B."/>
            <person name="Karnkowska A."/>
            <person name="Elias M."/>
            <person name="Hampl V."/>
        </authorList>
    </citation>
    <scope>NUCLEOTIDE SEQUENCE [LARGE SCALE GENOMIC DNA]</scope>
    <source>
        <strain evidence="2">NAU3</strain>
        <tissue evidence="2">Gut</tissue>
    </source>
</reference>
<comment type="caution">
    <text evidence="2">The sequence shown here is derived from an EMBL/GenBank/DDBJ whole genome shotgun (WGS) entry which is preliminary data.</text>
</comment>
<feature type="compositionally biased region" description="Polar residues" evidence="1">
    <location>
        <begin position="142"/>
        <end position="152"/>
    </location>
</feature>
<protein>
    <submittedName>
        <fullName evidence="2">Uncharacterized protein</fullName>
    </submittedName>
</protein>
<sequence length="200" mass="22511">MHRRSICTIGQVEQSFHPHRRSIRIVVPSASSFHPPHRSIRIVVPSASSFHPHRRSIRLIVPSASSFHPHRRSIRIVVPSASSFHPHRHSIRIVIPTEQIDVYLKAFEQDYELTFRVRLNCVRKGVDPIFDLSRQSEKNKLATESVQETANVPSALMTDSTSDSSGEDDDDDSKEEIVDPSTNESAIPHTKPDSNNGQIG</sequence>
<keyword evidence="3" id="KW-1185">Reference proteome</keyword>
<feature type="compositionally biased region" description="Acidic residues" evidence="1">
    <location>
        <begin position="165"/>
        <end position="174"/>
    </location>
</feature>
<dbReference type="EMBL" id="JARBJD010000407">
    <property type="protein sequence ID" value="KAK2942459.1"/>
    <property type="molecule type" value="Genomic_DNA"/>
</dbReference>
<organism evidence="2 3">
    <name type="scientific">Blattamonas nauphoetae</name>
    <dbReference type="NCBI Taxonomy" id="2049346"/>
    <lineage>
        <taxon>Eukaryota</taxon>
        <taxon>Metamonada</taxon>
        <taxon>Preaxostyla</taxon>
        <taxon>Oxymonadida</taxon>
        <taxon>Blattamonas</taxon>
    </lineage>
</organism>
<evidence type="ECO:0000256" key="1">
    <source>
        <dbReference type="SAM" id="MobiDB-lite"/>
    </source>
</evidence>
<evidence type="ECO:0000313" key="3">
    <source>
        <dbReference type="Proteomes" id="UP001281761"/>
    </source>
</evidence>
<dbReference type="Proteomes" id="UP001281761">
    <property type="component" value="Unassembled WGS sequence"/>
</dbReference>
<evidence type="ECO:0000313" key="2">
    <source>
        <dbReference type="EMBL" id="KAK2942459.1"/>
    </source>
</evidence>
<name>A0ABQ9WTL8_9EUKA</name>
<proteinExistence type="predicted"/>
<gene>
    <name evidence="2" type="ORF">BLNAU_22625</name>
</gene>
<feature type="region of interest" description="Disordered" evidence="1">
    <location>
        <begin position="139"/>
        <end position="200"/>
    </location>
</feature>